<dbReference type="GO" id="GO:0005737">
    <property type="term" value="C:cytoplasm"/>
    <property type="evidence" value="ECO:0007669"/>
    <property type="project" value="InterPro"/>
</dbReference>
<feature type="region of interest" description="Disordered" evidence="6">
    <location>
        <begin position="83"/>
        <end position="137"/>
    </location>
</feature>
<dbReference type="PROSITE" id="PS50888">
    <property type="entry name" value="BHLH"/>
    <property type="match status" value="1"/>
</dbReference>
<evidence type="ECO:0000313" key="8">
    <source>
        <dbReference type="EMBL" id="CAL4136529.1"/>
    </source>
</evidence>
<name>A0AAV2RPJ7_MEGNR</name>
<dbReference type="GO" id="GO:0000122">
    <property type="term" value="P:negative regulation of transcription by RNA polymerase II"/>
    <property type="evidence" value="ECO:0007669"/>
    <property type="project" value="InterPro"/>
</dbReference>
<dbReference type="Pfam" id="PF00010">
    <property type="entry name" value="HLH"/>
    <property type="match status" value="1"/>
</dbReference>
<dbReference type="InterPro" id="IPR026052">
    <property type="entry name" value="DNA-bd_prot-inh"/>
</dbReference>
<dbReference type="PANTHER" id="PTHR11723">
    <property type="entry name" value="DNA-BINDING PROTEIN INHIBITOR"/>
    <property type="match status" value="1"/>
</dbReference>
<evidence type="ECO:0000256" key="6">
    <source>
        <dbReference type="SAM" id="MobiDB-lite"/>
    </source>
</evidence>
<dbReference type="GO" id="GO:0005634">
    <property type="term" value="C:nucleus"/>
    <property type="evidence" value="ECO:0007669"/>
    <property type="project" value="UniProtKB-SubCell"/>
</dbReference>
<dbReference type="GO" id="GO:0046983">
    <property type="term" value="F:protein dimerization activity"/>
    <property type="evidence" value="ECO:0007669"/>
    <property type="project" value="InterPro"/>
</dbReference>
<organism evidence="8 9">
    <name type="scientific">Meganyctiphanes norvegica</name>
    <name type="common">Northern krill</name>
    <name type="synonym">Thysanopoda norvegica</name>
    <dbReference type="NCBI Taxonomy" id="48144"/>
    <lineage>
        <taxon>Eukaryota</taxon>
        <taxon>Metazoa</taxon>
        <taxon>Ecdysozoa</taxon>
        <taxon>Arthropoda</taxon>
        <taxon>Crustacea</taxon>
        <taxon>Multicrustacea</taxon>
        <taxon>Malacostraca</taxon>
        <taxon>Eumalacostraca</taxon>
        <taxon>Eucarida</taxon>
        <taxon>Euphausiacea</taxon>
        <taxon>Euphausiidae</taxon>
        <taxon>Meganyctiphanes</taxon>
    </lineage>
</organism>
<keyword evidence="4" id="KW-0804">Transcription</keyword>
<comment type="caution">
    <text evidence="8">The sequence shown here is derived from an EMBL/GenBank/DDBJ whole genome shotgun (WGS) entry which is preliminary data.</text>
</comment>
<reference evidence="8 9" key="1">
    <citation type="submission" date="2024-05" db="EMBL/GenBank/DDBJ databases">
        <authorList>
            <person name="Wallberg A."/>
        </authorList>
    </citation>
    <scope>NUCLEOTIDE SEQUENCE [LARGE SCALE GENOMIC DNA]</scope>
</reference>
<keyword evidence="3" id="KW-0805">Transcription regulation</keyword>
<sequence length="310" mass="34324">MKSLEEPRGMGANPLAAHGLSVNPLGYPNLPPSPRMSPRMRRGRPSSLERQQRREVRRALGELQEVRRQPVDCQEIRRSPIDRQEMRHNSAERQYEARRSPIMHDREDNNNNIGIDRDIGRRVSGDSRQEVRRTSAERQEIKEYLDKLRHLVPACPKAGKLSRLTVIQHVIDYIVELQDTLVHHPVNAIDSLVQGATDPITAIMTHHLTGPAIAAAVGEAPDLPSPAVTSNTTVTPAEGAPHEVAPTRETSDDAVVPAHHNGIKDSTNTPSVRSKTSSTTNTSSTNISSKKSSCRRPLGVLSSLKNNRMH</sequence>
<dbReference type="InterPro" id="IPR036638">
    <property type="entry name" value="HLH_DNA-bd_sf"/>
</dbReference>
<dbReference type="Proteomes" id="UP001497623">
    <property type="component" value="Unassembled WGS sequence"/>
</dbReference>
<dbReference type="Gene3D" id="4.10.280.10">
    <property type="entry name" value="Helix-loop-helix DNA-binding domain"/>
    <property type="match status" value="1"/>
</dbReference>
<feature type="region of interest" description="Disordered" evidence="6">
    <location>
        <begin position="1"/>
        <end position="53"/>
    </location>
</feature>
<dbReference type="SUPFAM" id="SSF47459">
    <property type="entry name" value="HLH, helix-loop-helix DNA-binding domain"/>
    <property type="match status" value="1"/>
</dbReference>
<accession>A0AAV2RPJ7</accession>
<feature type="domain" description="BHLH" evidence="7">
    <location>
        <begin position="125"/>
        <end position="177"/>
    </location>
</feature>
<dbReference type="SMART" id="SM00353">
    <property type="entry name" value="HLH"/>
    <property type="match status" value="1"/>
</dbReference>
<dbReference type="AlphaFoldDB" id="A0AAV2RPJ7"/>
<evidence type="ECO:0000256" key="1">
    <source>
        <dbReference type="ARBA" id="ARBA00004123"/>
    </source>
</evidence>
<evidence type="ECO:0000256" key="2">
    <source>
        <dbReference type="ARBA" id="ARBA00022491"/>
    </source>
</evidence>
<feature type="region of interest" description="Disordered" evidence="6">
    <location>
        <begin position="224"/>
        <end position="310"/>
    </location>
</feature>
<evidence type="ECO:0000256" key="5">
    <source>
        <dbReference type="ARBA" id="ARBA00023242"/>
    </source>
</evidence>
<comment type="subcellular location">
    <subcellularLocation>
        <location evidence="1">Nucleus</location>
    </subcellularLocation>
</comment>
<dbReference type="CDD" id="cd19695">
    <property type="entry name" value="bHLH_dnHLH_EMC_like"/>
    <property type="match status" value="1"/>
</dbReference>
<keyword evidence="9" id="KW-1185">Reference proteome</keyword>
<feature type="compositionally biased region" description="Low complexity" evidence="6">
    <location>
        <begin position="274"/>
        <end position="291"/>
    </location>
</feature>
<keyword evidence="2" id="KW-0678">Repressor</keyword>
<evidence type="ECO:0000313" key="9">
    <source>
        <dbReference type="Proteomes" id="UP001497623"/>
    </source>
</evidence>
<evidence type="ECO:0000259" key="7">
    <source>
        <dbReference type="PROSITE" id="PS50888"/>
    </source>
</evidence>
<dbReference type="PANTHER" id="PTHR11723:SF17">
    <property type="entry name" value="PROTEIN EXTRA-MACROCHAETAE"/>
    <property type="match status" value="1"/>
</dbReference>
<dbReference type="GO" id="GO:0032922">
    <property type="term" value="P:circadian regulation of gene expression"/>
    <property type="evidence" value="ECO:0007669"/>
    <property type="project" value="TreeGrafter"/>
</dbReference>
<evidence type="ECO:0000256" key="3">
    <source>
        <dbReference type="ARBA" id="ARBA00023015"/>
    </source>
</evidence>
<dbReference type="EMBL" id="CAXKWB010029824">
    <property type="protein sequence ID" value="CAL4136529.1"/>
    <property type="molecule type" value="Genomic_DNA"/>
</dbReference>
<proteinExistence type="predicted"/>
<feature type="compositionally biased region" description="Polar residues" evidence="6">
    <location>
        <begin position="264"/>
        <end position="273"/>
    </location>
</feature>
<evidence type="ECO:0000256" key="4">
    <source>
        <dbReference type="ARBA" id="ARBA00023163"/>
    </source>
</evidence>
<dbReference type="InterPro" id="IPR011598">
    <property type="entry name" value="bHLH_dom"/>
</dbReference>
<protein>
    <recommendedName>
        <fullName evidence="7">BHLH domain-containing protein</fullName>
    </recommendedName>
</protein>
<gene>
    <name evidence="8" type="ORF">MNOR_LOCUS27816</name>
</gene>
<keyword evidence="5" id="KW-0539">Nucleus</keyword>
<dbReference type="GO" id="GO:0030154">
    <property type="term" value="P:cell differentiation"/>
    <property type="evidence" value="ECO:0007669"/>
    <property type="project" value="TreeGrafter"/>
</dbReference>